<dbReference type="SUPFAM" id="SSF81296">
    <property type="entry name" value="E set domains"/>
    <property type="match status" value="1"/>
</dbReference>
<evidence type="ECO:0000256" key="5">
    <source>
        <dbReference type="ARBA" id="ARBA00022764"/>
    </source>
</evidence>
<gene>
    <name evidence="7" type="ORF">P775_04865</name>
</gene>
<dbReference type="Proteomes" id="UP000231259">
    <property type="component" value="Unassembled WGS sequence"/>
</dbReference>
<evidence type="ECO:0000256" key="4">
    <source>
        <dbReference type="ARBA" id="ARBA00022729"/>
    </source>
</evidence>
<protein>
    <recommendedName>
        <fullName evidence="6">Glucan biosynthesis periplasmic MdoG C-terminal domain-containing protein</fullName>
    </recommendedName>
</protein>
<dbReference type="EMBL" id="AWWI01000042">
    <property type="protein sequence ID" value="PIL21323.1"/>
    <property type="molecule type" value="Genomic_DNA"/>
</dbReference>
<comment type="caution">
    <text evidence="7">The sequence shown here is derived from an EMBL/GenBank/DDBJ whole genome shotgun (WGS) entry which is preliminary data.</text>
</comment>
<dbReference type="GO" id="GO:0030246">
    <property type="term" value="F:carbohydrate binding"/>
    <property type="evidence" value="ECO:0007669"/>
    <property type="project" value="InterPro"/>
</dbReference>
<evidence type="ECO:0000313" key="7">
    <source>
        <dbReference type="EMBL" id="PIL21323.1"/>
    </source>
</evidence>
<dbReference type="PROSITE" id="PS51318">
    <property type="entry name" value="TAT"/>
    <property type="match status" value="1"/>
</dbReference>
<name>A0A2G8RIK5_9RHOB</name>
<dbReference type="Gene3D" id="2.70.98.10">
    <property type="match status" value="1"/>
</dbReference>
<evidence type="ECO:0000256" key="1">
    <source>
        <dbReference type="ARBA" id="ARBA00004418"/>
    </source>
</evidence>
<evidence type="ECO:0000256" key="2">
    <source>
        <dbReference type="ARBA" id="ARBA00005001"/>
    </source>
</evidence>
<comment type="subcellular location">
    <subcellularLocation>
        <location evidence="1">Periplasm</location>
    </subcellularLocation>
</comment>
<keyword evidence="5" id="KW-0574">Periplasm</keyword>
<feature type="domain" description="Glucan biosynthesis periplasmic MdoG C-terminal" evidence="6">
    <location>
        <begin position="64"/>
        <end position="537"/>
    </location>
</feature>
<dbReference type="InterPro" id="IPR011013">
    <property type="entry name" value="Gal_mutarotase_sf_dom"/>
</dbReference>
<dbReference type="GO" id="GO:0051274">
    <property type="term" value="P:beta-glucan biosynthetic process"/>
    <property type="evidence" value="ECO:0007669"/>
    <property type="project" value="TreeGrafter"/>
</dbReference>
<dbReference type="GO" id="GO:0030288">
    <property type="term" value="C:outer membrane-bounded periplasmic space"/>
    <property type="evidence" value="ECO:0007669"/>
    <property type="project" value="TreeGrafter"/>
</dbReference>
<dbReference type="SUPFAM" id="SSF74650">
    <property type="entry name" value="Galactose mutarotase-like"/>
    <property type="match status" value="1"/>
</dbReference>
<dbReference type="InterPro" id="IPR007444">
    <property type="entry name" value="Glucan_biosyn_MdoG_C"/>
</dbReference>
<reference evidence="7 8" key="1">
    <citation type="submission" date="2013-09" db="EMBL/GenBank/DDBJ databases">
        <title>Genome sequencing of Phaeobacter antarcticus sp. nov. SM1211.</title>
        <authorList>
            <person name="Zhang X.-Y."/>
            <person name="Liu C."/>
            <person name="Chen X.-L."/>
            <person name="Xie B.-B."/>
            <person name="Qin Q.-L."/>
            <person name="Rong J.-C."/>
            <person name="Zhang Y.-Z."/>
        </authorList>
    </citation>
    <scope>NUCLEOTIDE SEQUENCE [LARGE SCALE GENOMIC DNA]</scope>
    <source>
        <strain evidence="7 8">SM1211</strain>
    </source>
</reference>
<comment type="similarity">
    <text evidence="3">Belongs to the OpgD/OpgG family.</text>
</comment>
<dbReference type="InterPro" id="IPR006311">
    <property type="entry name" value="TAT_signal"/>
</dbReference>
<dbReference type="PANTHER" id="PTHR30504:SF3">
    <property type="entry name" value="GLUCANS BIOSYNTHESIS PROTEIN D"/>
    <property type="match status" value="1"/>
</dbReference>
<evidence type="ECO:0000259" key="6">
    <source>
        <dbReference type="Pfam" id="PF04349"/>
    </source>
</evidence>
<dbReference type="InterPro" id="IPR014438">
    <property type="entry name" value="Glucan_biosyn_MdoG/MdoD"/>
</dbReference>
<dbReference type="GO" id="GO:0003824">
    <property type="term" value="F:catalytic activity"/>
    <property type="evidence" value="ECO:0007669"/>
    <property type="project" value="InterPro"/>
</dbReference>
<organism evidence="7 8">
    <name type="scientific">Puniceibacterium antarcticum</name>
    <dbReference type="NCBI Taxonomy" id="1206336"/>
    <lineage>
        <taxon>Bacteria</taxon>
        <taxon>Pseudomonadati</taxon>
        <taxon>Pseudomonadota</taxon>
        <taxon>Alphaproteobacteria</taxon>
        <taxon>Rhodobacterales</taxon>
        <taxon>Paracoccaceae</taxon>
        <taxon>Puniceibacterium</taxon>
    </lineage>
</organism>
<accession>A0A2G8RIK5</accession>
<dbReference type="AlphaFoldDB" id="A0A2G8RIK5"/>
<dbReference type="InterPro" id="IPR014718">
    <property type="entry name" value="GH-type_carb-bd"/>
</dbReference>
<evidence type="ECO:0000256" key="3">
    <source>
        <dbReference type="ARBA" id="ARBA00009284"/>
    </source>
</evidence>
<dbReference type="UniPathway" id="UPA00637"/>
<sequence length="548" mass="60476">MKMTLKHLPAASCSGERGTAQTDVGFKPSRRGILKAAAAFIGTGYAGGAWGQGAPLGQASSLTFEDLVDRARASASQPFVPPVVPAPDLIKKIDYSAHWQIRFREDESLYPGDTDAAVQLFHPGRYFPEPVQINLRDENGVSREVIFGEDIFTMPHDSPAHELPPGFGFAGFRVMRPDMGPDWVSFLGASYFRTDGPARQYGLSARGIAIDTGLNRPEEFPRFKAFWLGPPESEREDMSVWAELDGPSITGAYRFGLVRDAEGTDGHVTSVSANLFMRADVERLGIAPLTSMYWYSERDRIIGADWRPEIHDSDGLALATGAGERIWRPLNNPELVSTSSFLDENPAGFGLIQRDHNFDHYQDDGVFYDRRPSAWVRPTSAWGRGAVQLVQIPTGDETFDNIVAYWVPEQPARRGDSFRFDYEIEWRAQDPKSDTVATVVATRQGQGGMPGQPIPEGVGKFVIDFDGTSLEGLDVDSGVEAVVEAANGVIVKPVAAHPIVGTKQWRLTFDYKQSGPEAVSLRAYLRLDGRALTETWLTDAWVKRRSAY</sequence>
<proteinExistence type="inferred from homology"/>
<dbReference type="InterPro" id="IPR014756">
    <property type="entry name" value="Ig_E-set"/>
</dbReference>
<dbReference type="PANTHER" id="PTHR30504">
    <property type="entry name" value="GLUCANS BIOSYNTHESIS PROTEIN"/>
    <property type="match status" value="1"/>
</dbReference>
<evidence type="ECO:0000313" key="8">
    <source>
        <dbReference type="Proteomes" id="UP000231259"/>
    </source>
</evidence>
<dbReference type="Gene3D" id="2.60.40.10">
    <property type="entry name" value="Immunoglobulins"/>
    <property type="match status" value="1"/>
</dbReference>
<keyword evidence="4" id="KW-0732">Signal</keyword>
<dbReference type="PIRSF" id="PIRSF006281">
    <property type="entry name" value="MdoG"/>
    <property type="match status" value="1"/>
</dbReference>
<keyword evidence="8" id="KW-1185">Reference proteome</keyword>
<dbReference type="InterPro" id="IPR013783">
    <property type="entry name" value="Ig-like_fold"/>
</dbReference>
<comment type="pathway">
    <text evidence="2">Glycan metabolism; osmoregulated periplasmic glucan (OPG) biosynthesis.</text>
</comment>
<dbReference type="Pfam" id="PF04349">
    <property type="entry name" value="MdoG"/>
    <property type="match status" value="1"/>
</dbReference>